<dbReference type="RefSeq" id="XP_023986552.1">
    <property type="nucleotide sequence ID" value="XM_024130784.1"/>
</dbReference>
<dbReference type="CTD" id="613210"/>
<dbReference type="OrthoDB" id="9829371at2759"/>
<dbReference type="GeneID" id="112066737"/>
<dbReference type="GO" id="GO:0140367">
    <property type="term" value="P:antibacterial innate immune response"/>
    <property type="evidence" value="ECO:0007669"/>
    <property type="project" value="Ensembl"/>
</dbReference>
<gene>
    <name evidence="3" type="primary">DEFB136</name>
</gene>
<accession>A0A2Y9TA01</accession>
<keyword evidence="2" id="KW-1185">Reference proteome</keyword>
<dbReference type="AlphaFoldDB" id="A0A2Y9TA01"/>
<dbReference type="PANTHER" id="PTHR39413">
    <property type="entry name" value="BETA-DEFENSIN 136"/>
    <property type="match status" value="1"/>
</dbReference>
<dbReference type="InParanoid" id="A0A2Y9TA01"/>
<evidence type="ECO:0000313" key="2">
    <source>
        <dbReference type="Proteomes" id="UP000248484"/>
    </source>
</evidence>
<keyword evidence="1" id="KW-0732">Signal</keyword>
<dbReference type="Proteomes" id="UP000248484">
    <property type="component" value="Chromosome 9"/>
</dbReference>
<proteinExistence type="predicted"/>
<dbReference type="Pfam" id="PF17333">
    <property type="entry name" value="DEFB136"/>
    <property type="match status" value="1"/>
</dbReference>
<protein>
    <submittedName>
        <fullName evidence="3">Defensin beta 136</fullName>
    </submittedName>
</protein>
<dbReference type="GO" id="GO:0061760">
    <property type="term" value="P:antifungal innate immune response"/>
    <property type="evidence" value="ECO:0007669"/>
    <property type="project" value="Ensembl"/>
</dbReference>
<feature type="signal peptide" evidence="1">
    <location>
        <begin position="1"/>
        <end position="19"/>
    </location>
</feature>
<sequence length="75" mass="8322">MRLCLSGLLFLLVISLPSGTGLFENDGVEVRTCAALGGRCFFGCRVGWKWVAYCHNVLSCCLKLKRHSPPQVYET</sequence>
<feature type="chain" id="PRO_5016111043" evidence="1">
    <location>
        <begin position="20"/>
        <end position="75"/>
    </location>
</feature>
<organism evidence="2 3">
    <name type="scientific">Physeter macrocephalus</name>
    <name type="common">Sperm whale</name>
    <name type="synonym">Physeter catodon</name>
    <dbReference type="NCBI Taxonomy" id="9755"/>
    <lineage>
        <taxon>Eukaryota</taxon>
        <taxon>Metazoa</taxon>
        <taxon>Chordata</taxon>
        <taxon>Craniata</taxon>
        <taxon>Vertebrata</taxon>
        <taxon>Euteleostomi</taxon>
        <taxon>Mammalia</taxon>
        <taxon>Eutheria</taxon>
        <taxon>Laurasiatheria</taxon>
        <taxon>Artiodactyla</taxon>
        <taxon>Whippomorpha</taxon>
        <taxon>Cetacea</taxon>
        <taxon>Odontoceti</taxon>
        <taxon>Physeteridae</taxon>
        <taxon>Physeter</taxon>
    </lineage>
</organism>
<dbReference type="KEGG" id="pcad:112066737"/>
<name>A0A2Y9TA01_PHYMC</name>
<dbReference type="GO" id="GO:0050830">
    <property type="term" value="P:defense response to Gram-positive bacterium"/>
    <property type="evidence" value="ECO:0007669"/>
    <property type="project" value="Ensembl"/>
</dbReference>
<dbReference type="InterPro" id="IPR035307">
    <property type="entry name" value="DEFB136/42"/>
</dbReference>
<evidence type="ECO:0000256" key="1">
    <source>
        <dbReference type="SAM" id="SignalP"/>
    </source>
</evidence>
<reference evidence="3" key="1">
    <citation type="submission" date="2025-08" db="UniProtKB">
        <authorList>
            <consortium name="RefSeq"/>
        </authorList>
    </citation>
    <scope>IDENTIFICATION</scope>
    <source>
        <tissue evidence="3">Muscle</tissue>
    </source>
</reference>
<evidence type="ECO:0000313" key="3">
    <source>
        <dbReference type="RefSeq" id="XP_023986552.1"/>
    </source>
</evidence>
<dbReference type="GO" id="GO:0050829">
    <property type="term" value="P:defense response to Gram-negative bacterium"/>
    <property type="evidence" value="ECO:0007669"/>
    <property type="project" value="Ensembl"/>
</dbReference>
<dbReference type="GO" id="GO:0001530">
    <property type="term" value="F:lipopolysaccharide binding"/>
    <property type="evidence" value="ECO:0007669"/>
    <property type="project" value="Ensembl"/>
</dbReference>
<dbReference type="STRING" id="9755.ENSPCTP00005003923"/>
<dbReference type="PANTHER" id="PTHR39413:SF1">
    <property type="entry name" value="DEFENSIN BETA 136"/>
    <property type="match status" value="1"/>
</dbReference>